<protein>
    <submittedName>
        <fullName evidence="1">Uncharacterized protein</fullName>
    </submittedName>
</protein>
<reference evidence="1 2" key="1">
    <citation type="submission" date="2020-08" db="EMBL/GenBank/DDBJ databases">
        <title>Sequencing the genomes of 1000 actinobacteria strains.</title>
        <authorList>
            <person name="Klenk H.-P."/>
        </authorList>
    </citation>
    <scope>NUCLEOTIDE SEQUENCE [LARGE SCALE GENOMIC DNA]</scope>
    <source>
        <strain evidence="1 2">DSM 17945</strain>
    </source>
</reference>
<accession>A0A4Y8ZJ64</accession>
<proteinExistence type="predicted"/>
<name>A0A4Y8ZJ64_9MICC</name>
<dbReference type="AlphaFoldDB" id="A0A4Y8ZJ64"/>
<gene>
    <name evidence="1" type="ORF">HDA33_002211</name>
</gene>
<sequence>MTHREVFGLLHPYRRRQLIEQRTITYADGYNAAKTFYMRRENHAWAVAHHWRAVTEHPKGAHSIQVLTMLLPELVRALAAHELDHPQP</sequence>
<evidence type="ECO:0000313" key="2">
    <source>
        <dbReference type="Proteomes" id="UP000567246"/>
    </source>
</evidence>
<dbReference type="RefSeq" id="WP_184173288.1">
    <property type="nucleotide sequence ID" value="NZ_BAABAG010000018.1"/>
</dbReference>
<dbReference type="EMBL" id="JACHMW010000001">
    <property type="protein sequence ID" value="MBB5849647.1"/>
    <property type="molecule type" value="Genomic_DNA"/>
</dbReference>
<organism evidence="1 2">
    <name type="scientific">Micrococcus endophyticus</name>
    <dbReference type="NCBI Taxonomy" id="455343"/>
    <lineage>
        <taxon>Bacteria</taxon>
        <taxon>Bacillati</taxon>
        <taxon>Actinomycetota</taxon>
        <taxon>Actinomycetes</taxon>
        <taxon>Micrococcales</taxon>
        <taxon>Micrococcaceae</taxon>
        <taxon>Micrococcus</taxon>
    </lineage>
</organism>
<keyword evidence="2" id="KW-1185">Reference proteome</keyword>
<dbReference type="Proteomes" id="UP000567246">
    <property type="component" value="Unassembled WGS sequence"/>
</dbReference>
<evidence type="ECO:0000313" key="1">
    <source>
        <dbReference type="EMBL" id="MBB5849647.1"/>
    </source>
</evidence>
<comment type="caution">
    <text evidence="1">The sequence shown here is derived from an EMBL/GenBank/DDBJ whole genome shotgun (WGS) entry which is preliminary data.</text>
</comment>